<evidence type="ECO:0000313" key="3">
    <source>
        <dbReference type="Proteomes" id="UP000177583"/>
    </source>
</evidence>
<dbReference type="AlphaFoldDB" id="A0A1F6GTT0"/>
<feature type="domain" description="N-acetyltransferase" evidence="1">
    <location>
        <begin position="142"/>
        <end position="276"/>
    </location>
</feature>
<dbReference type="CDD" id="cd04301">
    <property type="entry name" value="NAT_SF"/>
    <property type="match status" value="1"/>
</dbReference>
<evidence type="ECO:0000313" key="2">
    <source>
        <dbReference type="EMBL" id="OGH01498.1"/>
    </source>
</evidence>
<dbReference type="SUPFAM" id="SSF55729">
    <property type="entry name" value="Acyl-CoA N-acyltransferases (Nat)"/>
    <property type="match status" value="1"/>
</dbReference>
<dbReference type="Proteomes" id="UP000177583">
    <property type="component" value="Unassembled WGS sequence"/>
</dbReference>
<dbReference type="GO" id="GO:0016747">
    <property type="term" value="F:acyltransferase activity, transferring groups other than amino-acyl groups"/>
    <property type="evidence" value="ECO:0007669"/>
    <property type="project" value="InterPro"/>
</dbReference>
<dbReference type="InterPro" id="IPR000182">
    <property type="entry name" value="GNAT_dom"/>
</dbReference>
<dbReference type="Gene3D" id="3.40.630.30">
    <property type="match status" value="1"/>
</dbReference>
<reference evidence="2 3" key="1">
    <citation type="journal article" date="2016" name="Nat. Commun.">
        <title>Thousands of microbial genomes shed light on interconnected biogeochemical processes in an aquifer system.</title>
        <authorList>
            <person name="Anantharaman K."/>
            <person name="Brown C.T."/>
            <person name="Hug L.A."/>
            <person name="Sharon I."/>
            <person name="Castelle C.J."/>
            <person name="Probst A.J."/>
            <person name="Thomas B.C."/>
            <person name="Singh A."/>
            <person name="Wilkins M.J."/>
            <person name="Karaoz U."/>
            <person name="Brodie E.L."/>
            <person name="Williams K.H."/>
            <person name="Hubbard S.S."/>
            <person name="Banfield J.F."/>
        </authorList>
    </citation>
    <scope>NUCLEOTIDE SEQUENCE [LARGE SCALE GENOMIC DNA]</scope>
</reference>
<proteinExistence type="predicted"/>
<evidence type="ECO:0000259" key="1">
    <source>
        <dbReference type="PROSITE" id="PS51186"/>
    </source>
</evidence>
<sequence>MALPKKPQGLKAQLLSLLSRASEEARLAMAIEFTKACNKLDPAIKAGVLSTPGGLVVYGGPDSPFNRVFGYGAAGNPLEDLARVESFYWPKLVHFDVELAPQAAFEVMELLEARQYRQVGVRQIWACPLEPLDPAFEPEAAFQVLEIDPLYHKLWVELIDQAFGQPLGLGAPATFQAFTRMPSVKLCLALDEGRPVGGAALFLRGNTAILFCAGVLLEARHKGVYRQLIRSRLALAQAWGANLALAETGPSSPAIPTLRSLGFTKVCELPLYGRRS</sequence>
<dbReference type="PROSITE" id="PS51186">
    <property type="entry name" value="GNAT"/>
    <property type="match status" value="1"/>
</dbReference>
<accession>A0A1F6GTT0</accession>
<protein>
    <recommendedName>
        <fullName evidence="1">N-acetyltransferase domain-containing protein</fullName>
    </recommendedName>
</protein>
<organism evidence="2 3">
    <name type="scientific">Candidatus Lambdaproteobacteria bacterium RIFOXYD2_FULL_56_26</name>
    <dbReference type="NCBI Taxonomy" id="1817773"/>
    <lineage>
        <taxon>Bacteria</taxon>
        <taxon>Pseudomonadati</taxon>
        <taxon>Pseudomonadota</taxon>
        <taxon>Candidatus Lambdaproteobacteria</taxon>
    </lineage>
</organism>
<gene>
    <name evidence="2" type="ORF">A2557_04570</name>
</gene>
<name>A0A1F6GTT0_9PROT</name>
<dbReference type="EMBL" id="MFNF01000034">
    <property type="protein sequence ID" value="OGH01498.1"/>
    <property type="molecule type" value="Genomic_DNA"/>
</dbReference>
<comment type="caution">
    <text evidence="2">The sequence shown here is derived from an EMBL/GenBank/DDBJ whole genome shotgun (WGS) entry which is preliminary data.</text>
</comment>
<dbReference type="Pfam" id="PF00583">
    <property type="entry name" value="Acetyltransf_1"/>
    <property type="match status" value="1"/>
</dbReference>
<dbReference type="InterPro" id="IPR016181">
    <property type="entry name" value="Acyl_CoA_acyltransferase"/>
</dbReference>